<evidence type="ECO:0000313" key="3">
    <source>
        <dbReference type="Proteomes" id="UP001499851"/>
    </source>
</evidence>
<proteinExistence type="predicted"/>
<comment type="caution">
    <text evidence="2">The sequence shown here is derived from an EMBL/GenBank/DDBJ whole genome shotgun (WGS) entry which is preliminary data.</text>
</comment>
<feature type="domain" description="Antirepressor protein C-terminal" evidence="1">
    <location>
        <begin position="80"/>
        <end position="191"/>
    </location>
</feature>
<dbReference type="EMBL" id="BAAAQF010000004">
    <property type="protein sequence ID" value="GAA1665773.1"/>
    <property type="molecule type" value="Genomic_DNA"/>
</dbReference>
<sequence length="234" mass="25512">MLESAPVQQHPADARDAMPHLGYRAWQRYQDAAQTAVVLRGIAADVDVATTPVEPEDLDEIEVARRYLAALEAKRRLQIKLADLAPAAASWEVLASGRGDFSVGDAAKILSRDPSIEIGQNRLFASLADLGWTYRQRGDHGWRVYQSAITAGRLSEIPQSHSHPRSGRRVIDPPQIRVTAKGLADLRERLGGGRTEVIVELPRRVPGETLAAIETELPRRVPGAGLAAIEADRG</sequence>
<evidence type="ECO:0000259" key="1">
    <source>
        <dbReference type="Pfam" id="PF03374"/>
    </source>
</evidence>
<reference evidence="3" key="1">
    <citation type="journal article" date="2019" name="Int. J. Syst. Evol. Microbiol.">
        <title>The Global Catalogue of Microorganisms (GCM) 10K type strain sequencing project: providing services to taxonomists for standard genome sequencing and annotation.</title>
        <authorList>
            <consortium name="The Broad Institute Genomics Platform"/>
            <consortium name="The Broad Institute Genome Sequencing Center for Infectious Disease"/>
            <person name="Wu L."/>
            <person name="Ma J."/>
        </authorList>
    </citation>
    <scope>NUCLEOTIDE SEQUENCE [LARGE SCALE GENOMIC DNA]</scope>
    <source>
        <strain evidence="3">JCM 16001</strain>
    </source>
</reference>
<dbReference type="InterPro" id="IPR005039">
    <property type="entry name" value="Ant_C"/>
</dbReference>
<accession>A0ABP4S4V2</accession>
<protein>
    <recommendedName>
        <fullName evidence="1">Antirepressor protein C-terminal domain-containing protein</fullName>
    </recommendedName>
</protein>
<dbReference type="RefSeq" id="WP_344482329.1">
    <property type="nucleotide sequence ID" value="NZ_BAAAQF010000004.1"/>
</dbReference>
<dbReference type="Pfam" id="PF03374">
    <property type="entry name" value="ANT"/>
    <property type="match status" value="1"/>
</dbReference>
<dbReference type="Proteomes" id="UP001499851">
    <property type="component" value="Unassembled WGS sequence"/>
</dbReference>
<evidence type="ECO:0000313" key="2">
    <source>
        <dbReference type="EMBL" id="GAA1665773.1"/>
    </source>
</evidence>
<gene>
    <name evidence="2" type="ORF">GCM10009830_09220</name>
</gene>
<organism evidence="2 3">
    <name type="scientific">Glycomyces endophyticus</name>
    <dbReference type="NCBI Taxonomy" id="480996"/>
    <lineage>
        <taxon>Bacteria</taxon>
        <taxon>Bacillati</taxon>
        <taxon>Actinomycetota</taxon>
        <taxon>Actinomycetes</taxon>
        <taxon>Glycomycetales</taxon>
        <taxon>Glycomycetaceae</taxon>
        <taxon>Glycomyces</taxon>
    </lineage>
</organism>
<name>A0ABP4S4V2_9ACTN</name>
<keyword evidence="3" id="KW-1185">Reference proteome</keyword>